<dbReference type="SUPFAM" id="SSF51735">
    <property type="entry name" value="NAD(P)-binding Rossmann-fold domains"/>
    <property type="match status" value="1"/>
</dbReference>
<dbReference type="AlphaFoldDB" id="A0A7H8TM61"/>
<dbReference type="InterPro" id="IPR020904">
    <property type="entry name" value="Sc_DH/Rdtase_CS"/>
</dbReference>
<dbReference type="GO" id="GO:0004316">
    <property type="term" value="F:3-oxoacyl-[acyl-carrier-protein] reductase (NADPH) activity"/>
    <property type="evidence" value="ECO:0007669"/>
    <property type="project" value="UniProtKB-UniRule"/>
</dbReference>
<reference evidence="10 11" key="1">
    <citation type="submission" date="2020-06" db="EMBL/GenBank/DDBJ databases">
        <title>Genome mining for natural products.</title>
        <authorList>
            <person name="Zhang B."/>
            <person name="Shi J."/>
            <person name="Ge H."/>
        </authorList>
    </citation>
    <scope>NUCLEOTIDE SEQUENCE [LARGE SCALE GENOMIC DNA]</scope>
    <source>
        <strain evidence="10 11">NA02069</strain>
    </source>
</reference>
<dbReference type="PRINTS" id="PR00080">
    <property type="entry name" value="SDRFAMILY"/>
</dbReference>
<evidence type="ECO:0000256" key="3">
    <source>
        <dbReference type="ARBA" id="ARBA00012948"/>
    </source>
</evidence>
<gene>
    <name evidence="10" type="primary">fabG</name>
    <name evidence="10" type="ORF">HUT05_48240</name>
</gene>
<feature type="binding site" evidence="7">
    <location>
        <position position="189"/>
    </location>
    <ligand>
        <name>NADP(+)</name>
        <dbReference type="ChEBI" id="CHEBI:58349"/>
    </ligand>
</feature>
<name>A0A7H8TM61_STRCX</name>
<evidence type="ECO:0000259" key="9">
    <source>
        <dbReference type="SMART" id="SM00822"/>
    </source>
</evidence>
<dbReference type="NCBIfam" id="TIGR01830">
    <property type="entry name" value="3oxo_ACP_reduc"/>
    <property type="match status" value="1"/>
</dbReference>
<dbReference type="EC" id="1.1.1.100" evidence="3 8"/>
<dbReference type="Gene3D" id="3.40.50.720">
    <property type="entry name" value="NAD(P)-binding Rossmann-like Domain"/>
    <property type="match status" value="1"/>
</dbReference>
<dbReference type="GO" id="GO:0006633">
    <property type="term" value="P:fatty acid biosynthetic process"/>
    <property type="evidence" value="ECO:0007669"/>
    <property type="project" value="UniProtKB-UniPathway"/>
</dbReference>
<dbReference type="PROSITE" id="PS00061">
    <property type="entry name" value="ADH_SHORT"/>
    <property type="match status" value="1"/>
</dbReference>
<feature type="active site" description="Proton acceptor" evidence="6">
    <location>
        <position position="156"/>
    </location>
</feature>
<dbReference type="CDD" id="cd05333">
    <property type="entry name" value="BKR_SDR_c"/>
    <property type="match status" value="1"/>
</dbReference>
<evidence type="ECO:0000256" key="8">
    <source>
        <dbReference type="RuleBase" id="RU366074"/>
    </source>
</evidence>
<evidence type="ECO:0000256" key="5">
    <source>
        <dbReference type="ARBA" id="ARBA00048508"/>
    </source>
</evidence>
<comment type="similarity">
    <text evidence="2 8">Belongs to the short-chain dehydrogenases/reductases (SDR) family.</text>
</comment>
<keyword evidence="4 8" id="KW-0560">Oxidoreductase</keyword>
<sequence length="248" mass="26731">MDHDRRPVALVTGGSRGIGRAVVRQLARDGHDVAFCYRARSDAAREVEKEAEELGARVLSRPVDVTDPDDVRALVRDVEEELGPVEVLVTSAGVTRDNPVVTMTDDDWRQVLRINLDGTFTACHAVIMGMMKRRRGVVITLSSVSGVYGNPRQANYSASKAGIIGFTRALAKEVGGFGVRANVVAPGFIDTDMTAVLREREHQRAVDSVPLGRFGTVREVADLVGFLASDRASYITGAVVQVDGGITI</sequence>
<comment type="catalytic activity">
    <reaction evidence="5 8">
        <text>a (3R)-hydroxyacyl-[ACP] + NADP(+) = a 3-oxoacyl-[ACP] + NADPH + H(+)</text>
        <dbReference type="Rhea" id="RHEA:17397"/>
        <dbReference type="Rhea" id="RHEA-COMP:9916"/>
        <dbReference type="Rhea" id="RHEA-COMP:9945"/>
        <dbReference type="ChEBI" id="CHEBI:15378"/>
        <dbReference type="ChEBI" id="CHEBI:57783"/>
        <dbReference type="ChEBI" id="CHEBI:58349"/>
        <dbReference type="ChEBI" id="CHEBI:78776"/>
        <dbReference type="ChEBI" id="CHEBI:78827"/>
        <dbReference type="EC" id="1.1.1.100"/>
    </reaction>
</comment>
<dbReference type="InterPro" id="IPR057326">
    <property type="entry name" value="KR_dom"/>
</dbReference>
<keyword evidence="11" id="KW-1185">Reference proteome</keyword>
<evidence type="ECO:0000256" key="4">
    <source>
        <dbReference type="ARBA" id="ARBA00023002"/>
    </source>
</evidence>
<dbReference type="FunFam" id="3.40.50.720:FF:000173">
    <property type="entry name" value="3-oxoacyl-[acyl-carrier protein] reductase"/>
    <property type="match status" value="1"/>
</dbReference>
<dbReference type="InterPro" id="IPR036291">
    <property type="entry name" value="NAD(P)-bd_dom_sf"/>
</dbReference>
<dbReference type="EMBL" id="CP056041">
    <property type="protein sequence ID" value="QKZ24455.1"/>
    <property type="molecule type" value="Genomic_DNA"/>
</dbReference>
<comment type="function">
    <text evidence="8">Catalyzes the NADPH-dependent reduction of beta-ketoacyl-ACP substrates to beta-hydroxyacyl-ACP products, the first reductive step in the elongation cycle of fatty acid biosynthesis.</text>
</comment>
<evidence type="ECO:0000256" key="2">
    <source>
        <dbReference type="ARBA" id="ARBA00006484"/>
    </source>
</evidence>
<feature type="binding site" evidence="7">
    <location>
        <begin position="13"/>
        <end position="16"/>
    </location>
    <ligand>
        <name>NADP(+)</name>
        <dbReference type="ChEBI" id="CHEBI:58349"/>
    </ligand>
</feature>
<accession>A0A7H8TM61</accession>
<protein>
    <recommendedName>
        <fullName evidence="3 8">3-oxoacyl-[acyl-carrier-protein] reductase</fullName>
        <ecNumber evidence="3 8">1.1.1.100</ecNumber>
    </recommendedName>
</protein>
<dbReference type="PRINTS" id="PR00081">
    <property type="entry name" value="GDHRDH"/>
</dbReference>
<evidence type="ECO:0000256" key="6">
    <source>
        <dbReference type="PIRSR" id="PIRSR611284-1"/>
    </source>
</evidence>
<dbReference type="GO" id="GO:0051287">
    <property type="term" value="F:NAD binding"/>
    <property type="evidence" value="ECO:0007669"/>
    <property type="project" value="UniProtKB-UniRule"/>
</dbReference>
<evidence type="ECO:0000313" key="10">
    <source>
        <dbReference type="EMBL" id="QKZ24455.1"/>
    </source>
</evidence>
<dbReference type="RefSeq" id="WP_125528551.1">
    <property type="nucleotide sequence ID" value="NZ_BMUS01000004.1"/>
</dbReference>
<keyword evidence="8" id="KW-0443">Lipid metabolism</keyword>
<dbReference type="GeneID" id="91331785"/>
<comment type="subunit">
    <text evidence="8">Homotetramer.</text>
</comment>
<organism evidence="10 11">
    <name type="scientific">Streptomyces chartreusis</name>
    <dbReference type="NCBI Taxonomy" id="1969"/>
    <lineage>
        <taxon>Bacteria</taxon>
        <taxon>Bacillati</taxon>
        <taxon>Actinomycetota</taxon>
        <taxon>Actinomycetes</taxon>
        <taxon>Kitasatosporales</taxon>
        <taxon>Streptomycetaceae</taxon>
        <taxon>Streptomyces</taxon>
    </lineage>
</organism>
<dbReference type="InterPro" id="IPR050259">
    <property type="entry name" value="SDR"/>
</dbReference>
<dbReference type="SMART" id="SM00822">
    <property type="entry name" value="PKS_KR"/>
    <property type="match status" value="1"/>
</dbReference>
<evidence type="ECO:0000256" key="7">
    <source>
        <dbReference type="PIRSR" id="PIRSR611284-2"/>
    </source>
</evidence>
<dbReference type="NCBIfam" id="NF009466">
    <property type="entry name" value="PRK12826.1-2"/>
    <property type="match status" value="1"/>
</dbReference>
<dbReference type="InterPro" id="IPR002347">
    <property type="entry name" value="SDR_fam"/>
</dbReference>
<dbReference type="UniPathway" id="UPA00094"/>
<comment type="pathway">
    <text evidence="1 8">Lipid metabolism; fatty acid biosynthesis.</text>
</comment>
<dbReference type="Proteomes" id="UP000509418">
    <property type="component" value="Chromosome"/>
</dbReference>
<keyword evidence="8" id="KW-0444">Lipid biosynthesis</keyword>
<feature type="domain" description="Ketoreductase" evidence="9">
    <location>
        <begin position="7"/>
        <end position="191"/>
    </location>
</feature>
<feature type="binding site" evidence="7">
    <location>
        <begin position="156"/>
        <end position="160"/>
    </location>
    <ligand>
        <name>NADP(+)</name>
        <dbReference type="ChEBI" id="CHEBI:58349"/>
    </ligand>
</feature>
<proteinExistence type="inferred from homology"/>
<evidence type="ECO:0000313" key="11">
    <source>
        <dbReference type="Proteomes" id="UP000509418"/>
    </source>
</evidence>
<dbReference type="PANTHER" id="PTHR42879:SF2">
    <property type="entry name" value="3-OXOACYL-[ACYL-CARRIER-PROTEIN] REDUCTASE FABG"/>
    <property type="match status" value="1"/>
</dbReference>
<dbReference type="InterPro" id="IPR011284">
    <property type="entry name" value="3oxo_ACP_reduc"/>
</dbReference>
<keyword evidence="8" id="KW-0276">Fatty acid metabolism</keyword>
<evidence type="ECO:0000256" key="1">
    <source>
        <dbReference type="ARBA" id="ARBA00005194"/>
    </source>
</evidence>
<keyword evidence="7 8" id="KW-0521">NADP</keyword>
<keyword evidence="8" id="KW-0275">Fatty acid biosynthesis</keyword>
<dbReference type="Pfam" id="PF13561">
    <property type="entry name" value="adh_short_C2"/>
    <property type="match status" value="1"/>
</dbReference>
<dbReference type="PANTHER" id="PTHR42879">
    <property type="entry name" value="3-OXOACYL-(ACYL-CARRIER-PROTEIN) REDUCTASE"/>
    <property type="match status" value="1"/>
</dbReference>